<feature type="non-terminal residue" evidence="5">
    <location>
        <position position="148"/>
    </location>
</feature>
<sequence length="148" mass="16293">LVSLYARYYMSPDDPVPRFFAFFLAFMGAMLGLVISGNLIQMVFFWELTSLFSFLLIGYWHHRADARRGAYMALMVTGAGGLCLLAGVMLLGHVVGSYELDKVLAAGDLIRAHALYPILLPLILIGALSKSAQSPFHFWLPHAMAAPT</sequence>
<dbReference type="AlphaFoldDB" id="A0A6H9RJC4"/>
<evidence type="ECO:0000256" key="2">
    <source>
        <dbReference type="RuleBase" id="RU000320"/>
    </source>
</evidence>
<feature type="non-terminal residue" evidence="5">
    <location>
        <position position="1"/>
    </location>
</feature>
<accession>A0A6H9RJC4</accession>
<evidence type="ECO:0000313" key="5">
    <source>
        <dbReference type="EMBL" id="KAB0536438.1"/>
    </source>
</evidence>
<keyword evidence="3" id="KW-0472">Membrane</keyword>
<evidence type="ECO:0000256" key="1">
    <source>
        <dbReference type="ARBA" id="ARBA00004127"/>
    </source>
</evidence>
<organism evidence="5 6">
    <name type="scientific">Pseudomonas palleroniana</name>
    <dbReference type="NCBI Taxonomy" id="191390"/>
    <lineage>
        <taxon>Bacteria</taxon>
        <taxon>Pseudomonadati</taxon>
        <taxon>Pseudomonadota</taxon>
        <taxon>Gammaproteobacteria</taxon>
        <taxon>Pseudomonadales</taxon>
        <taxon>Pseudomonadaceae</taxon>
        <taxon>Pseudomonas</taxon>
    </lineage>
</organism>
<feature type="transmembrane region" description="Helical" evidence="3">
    <location>
        <begin position="43"/>
        <end position="60"/>
    </location>
</feature>
<keyword evidence="2 3" id="KW-0812">Transmembrane</keyword>
<feature type="domain" description="NADH:quinone oxidoreductase/Mrp antiporter transmembrane" evidence="4">
    <location>
        <begin position="36"/>
        <end position="148"/>
    </location>
</feature>
<dbReference type="Proteomes" id="UP000423257">
    <property type="component" value="Unassembled WGS sequence"/>
</dbReference>
<dbReference type="GO" id="GO:0016020">
    <property type="term" value="C:membrane"/>
    <property type="evidence" value="ECO:0007669"/>
    <property type="project" value="UniProtKB-SubCell"/>
</dbReference>
<evidence type="ECO:0000256" key="3">
    <source>
        <dbReference type="SAM" id="Phobius"/>
    </source>
</evidence>
<protein>
    <submittedName>
        <fullName evidence="5">Monovalent cation/H+ antiporter subunit A</fullName>
    </submittedName>
</protein>
<reference evidence="5 6" key="1">
    <citation type="submission" date="2019-09" db="EMBL/GenBank/DDBJ databases">
        <title>Draft genome sequences of 48 bacterial type strains from the CCUG.</title>
        <authorList>
            <person name="Tunovic T."/>
            <person name="Pineiro-Iglesias B."/>
            <person name="Unosson C."/>
            <person name="Inganas E."/>
            <person name="Ohlen M."/>
            <person name="Cardew S."/>
            <person name="Jensie-Markopoulos S."/>
            <person name="Salva-Serra F."/>
            <person name="Jaen-Luchoro D."/>
            <person name="Karlsson R."/>
            <person name="Svensson-Stadler L."/>
            <person name="Chun J."/>
            <person name="Moore E."/>
        </authorList>
    </citation>
    <scope>NUCLEOTIDE SEQUENCE [LARGE SCALE GENOMIC DNA]</scope>
    <source>
        <strain evidence="5 6">CCUG 51524</strain>
    </source>
</reference>
<comment type="caution">
    <text evidence="5">The sequence shown here is derived from an EMBL/GenBank/DDBJ whole genome shotgun (WGS) entry which is preliminary data.</text>
</comment>
<dbReference type="RefSeq" id="WP_282959590.1">
    <property type="nucleotide sequence ID" value="NZ_VZPQ01000726.1"/>
</dbReference>
<evidence type="ECO:0000313" key="6">
    <source>
        <dbReference type="Proteomes" id="UP000423257"/>
    </source>
</evidence>
<evidence type="ECO:0000259" key="4">
    <source>
        <dbReference type="Pfam" id="PF00361"/>
    </source>
</evidence>
<dbReference type="InterPro" id="IPR001750">
    <property type="entry name" value="ND/Mrp_TM"/>
</dbReference>
<feature type="transmembrane region" description="Helical" evidence="3">
    <location>
        <begin position="114"/>
        <end position="132"/>
    </location>
</feature>
<gene>
    <name evidence="5" type="ORF">F7R03_31905</name>
</gene>
<dbReference type="PANTHER" id="PTHR43373">
    <property type="entry name" value="NA(+)/H(+) ANTIPORTER SUBUNIT"/>
    <property type="match status" value="1"/>
</dbReference>
<dbReference type="EMBL" id="VZPQ01000726">
    <property type="protein sequence ID" value="KAB0536438.1"/>
    <property type="molecule type" value="Genomic_DNA"/>
</dbReference>
<keyword evidence="3" id="KW-1133">Transmembrane helix</keyword>
<dbReference type="GO" id="GO:0012505">
    <property type="term" value="C:endomembrane system"/>
    <property type="evidence" value="ECO:0007669"/>
    <property type="project" value="UniProtKB-SubCell"/>
</dbReference>
<feature type="transmembrane region" description="Helical" evidence="3">
    <location>
        <begin position="72"/>
        <end position="94"/>
    </location>
</feature>
<dbReference type="PANTHER" id="PTHR43373:SF1">
    <property type="entry name" value="NA(+)_H(+) ANTIPORTER SUBUNIT A"/>
    <property type="match status" value="1"/>
</dbReference>
<dbReference type="PRINTS" id="PR01434">
    <property type="entry name" value="NADHDHGNASE5"/>
</dbReference>
<dbReference type="Pfam" id="PF00361">
    <property type="entry name" value="Proton_antipo_M"/>
    <property type="match status" value="1"/>
</dbReference>
<name>A0A6H9RJC4_9PSED</name>
<dbReference type="InterPro" id="IPR050616">
    <property type="entry name" value="CPA3_Na-H_Antiporter_A"/>
</dbReference>
<comment type="subcellular location">
    <subcellularLocation>
        <location evidence="1">Endomembrane system</location>
        <topology evidence="1">Multi-pass membrane protein</topology>
    </subcellularLocation>
    <subcellularLocation>
        <location evidence="2">Membrane</location>
        <topology evidence="2">Multi-pass membrane protein</topology>
    </subcellularLocation>
</comment>
<proteinExistence type="predicted"/>
<feature type="transmembrane region" description="Helical" evidence="3">
    <location>
        <begin position="20"/>
        <end position="37"/>
    </location>
</feature>